<sequence>MPAIASNAEVAEGHTLVLGRISDDPKRHYDQLKALLEYVVPRMNDLGVRRGRVLMASDVQQMASYLRRGRVDWVTETATTGMLLAERTGAQPLVITERDAAPLYRSVIFVRRDSGIESLQELRGHTIAFQNRNSTSAYYAPAAALLEAGLRLEILLSPRDLPAADVVGYVFAESESNIAAWVHKRLVIAGSFSNLDWQNPRRLPPLFQRDLKVIHTTEPYPRGVEITRADMPRAWVERLRKLLVQAADDPQAEEHLKRFFGTNRFLPIDDEFQRALQQTAQAAARVKAVIE</sequence>
<dbReference type="PANTHER" id="PTHR35841">
    <property type="entry name" value="PHOSPHONATES-BINDING PERIPLASMIC PROTEIN"/>
    <property type="match status" value="1"/>
</dbReference>
<dbReference type="Pfam" id="PF12974">
    <property type="entry name" value="Phosphonate-bd"/>
    <property type="match status" value="1"/>
</dbReference>
<dbReference type="SUPFAM" id="SSF53850">
    <property type="entry name" value="Periplasmic binding protein-like II"/>
    <property type="match status" value="1"/>
</dbReference>
<keyword evidence="2" id="KW-1185">Reference proteome</keyword>
<gene>
    <name evidence="1" type="ORF">IFO71_16780</name>
</gene>
<evidence type="ECO:0000313" key="2">
    <source>
        <dbReference type="Proteomes" id="UP000613768"/>
    </source>
</evidence>
<evidence type="ECO:0000313" key="1">
    <source>
        <dbReference type="EMBL" id="MBD8527400.1"/>
    </source>
</evidence>
<name>A0AAW3ZMQ0_9GAMM</name>
<organism evidence="1 2">
    <name type="scientific">Pseudomarimonas arenosa</name>
    <dbReference type="NCBI Taxonomy" id="2774145"/>
    <lineage>
        <taxon>Bacteria</taxon>
        <taxon>Pseudomonadati</taxon>
        <taxon>Pseudomonadota</taxon>
        <taxon>Gammaproteobacteria</taxon>
        <taxon>Lysobacterales</taxon>
        <taxon>Lysobacteraceae</taxon>
        <taxon>Pseudomarimonas</taxon>
    </lineage>
</organism>
<comment type="caution">
    <text evidence="1">The sequence shown here is derived from an EMBL/GenBank/DDBJ whole genome shotgun (WGS) entry which is preliminary data.</text>
</comment>
<dbReference type="RefSeq" id="WP_192030822.1">
    <property type="nucleotide sequence ID" value="NZ_JACYTR010000050.1"/>
</dbReference>
<dbReference type="AlphaFoldDB" id="A0AAW3ZMQ0"/>
<accession>A0AAW3ZMQ0</accession>
<protein>
    <submittedName>
        <fullName evidence="1">Phosphate/phosphite/phosphonate ABC transporter substrate-binding protein</fullName>
    </submittedName>
</protein>
<dbReference type="Gene3D" id="3.40.190.10">
    <property type="entry name" value="Periplasmic binding protein-like II"/>
    <property type="match status" value="2"/>
</dbReference>
<reference evidence="1 2" key="1">
    <citation type="submission" date="2020-09" db="EMBL/GenBank/DDBJ databases">
        <title>Pseudoxanthomonas sp. CAU 1598 isolated from sand of Yaerae Beach.</title>
        <authorList>
            <person name="Kim W."/>
        </authorList>
    </citation>
    <scope>NUCLEOTIDE SEQUENCE [LARGE SCALE GENOMIC DNA]</scope>
    <source>
        <strain evidence="1 2">CAU 1598</strain>
    </source>
</reference>
<proteinExistence type="predicted"/>
<dbReference type="PANTHER" id="PTHR35841:SF1">
    <property type="entry name" value="PHOSPHONATES-BINDING PERIPLASMIC PROTEIN"/>
    <property type="match status" value="1"/>
</dbReference>
<dbReference type="EMBL" id="JACYTR010000050">
    <property type="protein sequence ID" value="MBD8527400.1"/>
    <property type="molecule type" value="Genomic_DNA"/>
</dbReference>
<dbReference type="Proteomes" id="UP000613768">
    <property type="component" value="Unassembled WGS sequence"/>
</dbReference>